<evidence type="ECO:0000313" key="3">
    <source>
        <dbReference type="EMBL" id="GFP96651.1"/>
    </source>
</evidence>
<organism evidence="3 4">
    <name type="scientific">Phtheirospermum japonicum</name>
    <dbReference type="NCBI Taxonomy" id="374723"/>
    <lineage>
        <taxon>Eukaryota</taxon>
        <taxon>Viridiplantae</taxon>
        <taxon>Streptophyta</taxon>
        <taxon>Embryophyta</taxon>
        <taxon>Tracheophyta</taxon>
        <taxon>Spermatophyta</taxon>
        <taxon>Magnoliopsida</taxon>
        <taxon>eudicotyledons</taxon>
        <taxon>Gunneridae</taxon>
        <taxon>Pentapetalae</taxon>
        <taxon>asterids</taxon>
        <taxon>lamiids</taxon>
        <taxon>Lamiales</taxon>
        <taxon>Orobanchaceae</taxon>
        <taxon>Orobanchaceae incertae sedis</taxon>
        <taxon>Phtheirospermum</taxon>
    </lineage>
</organism>
<dbReference type="InterPro" id="IPR002885">
    <property type="entry name" value="PPR_rpt"/>
</dbReference>
<proteinExistence type="predicted"/>
<dbReference type="Pfam" id="PF01535">
    <property type="entry name" value="PPR"/>
    <property type="match status" value="1"/>
</dbReference>
<dbReference type="PROSITE" id="PS51375">
    <property type="entry name" value="PPR"/>
    <property type="match status" value="1"/>
</dbReference>
<dbReference type="GO" id="GO:0003723">
    <property type="term" value="F:RNA binding"/>
    <property type="evidence" value="ECO:0007669"/>
    <property type="project" value="InterPro"/>
</dbReference>
<dbReference type="AlphaFoldDB" id="A0A830CQL6"/>
<dbReference type="InterPro" id="IPR011990">
    <property type="entry name" value="TPR-like_helical_dom_sf"/>
</dbReference>
<gene>
    <name evidence="3" type="ORF">PHJA_001809200</name>
</gene>
<comment type="caution">
    <text evidence="3">The sequence shown here is derived from an EMBL/GenBank/DDBJ whole genome shotgun (WGS) entry which is preliminary data.</text>
</comment>
<evidence type="ECO:0000256" key="2">
    <source>
        <dbReference type="PROSITE-ProRule" id="PRU00708"/>
    </source>
</evidence>
<keyword evidence="1" id="KW-0677">Repeat</keyword>
<dbReference type="OrthoDB" id="886439at2759"/>
<name>A0A830CQL6_9LAMI</name>
<dbReference type="PANTHER" id="PTHR47926">
    <property type="entry name" value="PENTATRICOPEPTIDE REPEAT-CONTAINING PROTEIN"/>
    <property type="match status" value="1"/>
</dbReference>
<dbReference type="Pfam" id="PF13041">
    <property type="entry name" value="PPR_2"/>
    <property type="match status" value="1"/>
</dbReference>
<dbReference type="GO" id="GO:0009451">
    <property type="term" value="P:RNA modification"/>
    <property type="evidence" value="ECO:0007669"/>
    <property type="project" value="InterPro"/>
</dbReference>
<reference evidence="3" key="1">
    <citation type="submission" date="2020-07" db="EMBL/GenBank/DDBJ databases">
        <title>Ethylene signaling mediates host invasion by parasitic plants.</title>
        <authorList>
            <person name="Yoshida S."/>
        </authorList>
    </citation>
    <scope>NUCLEOTIDE SEQUENCE</scope>
    <source>
        <strain evidence="3">Okayama</strain>
    </source>
</reference>
<accession>A0A830CQL6</accession>
<evidence type="ECO:0000256" key="1">
    <source>
        <dbReference type="ARBA" id="ARBA00022737"/>
    </source>
</evidence>
<dbReference type="EMBL" id="BMAC01000449">
    <property type="protein sequence ID" value="GFP96651.1"/>
    <property type="molecule type" value="Genomic_DNA"/>
</dbReference>
<dbReference type="InterPro" id="IPR046960">
    <property type="entry name" value="PPR_At4g14850-like_plant"/>
</dbReference>
<dbReference type="NCBIfam" id="TIGR00756">
    <property type="entry name" value="PPR"/>
    <property type="match status" value="1"/>
</dbReference>
<keyword evidence="4" id="KW-1185">Reference proteome</keyword>
<evidence type="ECO:0000313" key="4">
    <source>
        <dbReference type="Proteomes" id="UP000653305"/>
    </source>
</evidence>
<dbReference type="Gene3D" id="1.25.40.10">
    <property type="entry name" value="Tetratricopeptide repeat domain"/>
    <property type="match status" value="1"/>
</dbReference>
<dbReference type="Proteomes" id="UP000653305">
    <property type="component" value="Unassembled WGS sequence"/>
</dbReference>
<dbReference type="PANTHER" id="PTHR47926:SF347">
    <property type="entry name" value="PENTATRICOPEPTIDE REPEAT-CONTAINING PROTEIN"/>
    <property type="match status" value="1"/>
</dbReference>
<sequence>MPRRDIVAWNSMLTGFISIGDMENTFDLFTRMPHRNVFSWNLMLRGYIQQNDINTA</sequence>
<feature type="repeat" description="PPR" evidence="2">
    <location>
        <begin position="5"/>
        <end position="39"/>
    </location>
</feature>
<protein>
    <submittedName>
        <fullName evidence="3">Pentatricopeptide repeat-containing protein at1g32415 mitochondrial</fullName>
    </submittedName>
</protein>